<dbReference type="GO" id="GO:0006310">
    <property type="term" value="P:DNA recombination"/>
    <property type="evidence" value="ECO:0007669"/>
    <property type="project" value="InterPro"/>
</dbReference>
<dbReference type="Proteomes" id="UP000565155">
    <property type="component" value="Unassembled WGS sequence"/>
</dbReference>
<comment type="caution">
    <text evidence="1">The sequence shown here is derived from an EMBL/GenBank/DDBJ whole genome shotgun (WGS) entry which is preliminary data.</text>
</comment>
<dbReference type="CDD" id="cd17242">
    <property type="entry name" value="MobM_relaxase"/>
    <property type="match status" value="1"/>
</dbReference>
<dbReference type="InterPro" id="IPR001668">
    <property type="entry name" value="Mob_Pre"/>
</dbReference>
<protein>
    <submittedName>
        <fullName evidence="1">Uncharacterized protein</fullName>
    </submittedName>
</protein>
<dbReference type="EMBL" id="JABCMA010000756">
    <property type="protein sequence ID" value="NMR77455.1"/>
    <property type="molecule type" value="Genomic_DNA"/>
</dbReference>
<organism evidence="1 2">
    <name type="scientific">Vibrio alginolyticus</name>
    <dbReference type="NCBI Taxonomy" id="663"/>
    <lineage>
        <taxon>Bacteria</taxon>
        <taxon>Pseudomonadati</taxon>
        <taxon>Pseudomonadota</taxon>
        <taxon>Gammaproteobacteria</taxon>
        <taxon>Vibrionales</taxon>
        <taxon>Vibrionaceae</taxon>
        <taxon>Vibrio</taxon>
    </lineage>
</organism>
<dbReference type="RefSeq" id="WP_169629780.1">
    <property type="nucleotide sequence ID" value="NZ_JABCMA010000756.1"/>
</dbReference>
<feature type="non-terminal residue" evidence="1">
    <location>
        <position position="128"/>
    </location>
</feature>
<dbReference type="AlphaFoldDB" id="A0A7Y0R280"/>
<dbReference type="Pfam" id="PF01076">
    <property type="entry name" value="Mob_Pre"/>
    <property type="match status" value="1"/>
</dbReference>
<dbReference type="GO" id="GO:0003677">
    <property type="term" value="F:DNA binding"/>
    <property type="evidence" value="ECO:0007669"/>
    <property type="project" value="InterPro"/>
</dbReference>
<proteinExistence type="predicted"/>
<accession>A0A7Y0R280</accession>
<reference evidence="1 2" key="1">
    <citation type="submission" date="2020-04" db="EMBL/GenBank/DDBJ databases">
        <title>Whole-genome sequencing of Vibrio spp. from China reveals different genetic environments of blaCTX-M-14 among diverse lineages.</title>
        <authorList>
            <person name="Zheng Z."/>
            <person name="Ye L."/>
            <person name="Chen S."/>
        </authorList>
    </citation>
    <scope>NUCLEOTIDE SEQUENCE [LARGE SCALE GENOMIC DNA]</scope>
    <source>
        <strain evidence="1 2">Vb1636</strain>
    </source>
</reference>
<gene>
    <name evidence="1" type="ORF">HKB35_28155</name>
</gene>
<evidence type="ECO:0000313" key="2">
    <source>
        <dbReference type="Proteomes" id="UP000565155"/>
    </source>
</evidence>
<sequence length="128" mass="14763">MGTTILRFAKIKNVANIRQAGAHQHRHHKNTPNANPQLNKLNRYFHGTNNLAADVKGRLEILDKEPRKNSVLAMEGLLQLSPELIKPDGKEDIEVLREWYKQSKEWLNKEFGDNLVNAVLHRDEETPH</sequence>
<name>A0A7Y0R280_VIBAL</name>
<evidence type="ECO:0000313" key="1">
    <source>
        <dbReference type="EMBL" id="NMR77455.1"/>
    </source>
</evidence>
<dbReference type="Gene3D" id="3.30.930.30">
    <property type="match status" value="1"/>
</dbReference>